<evidence type="ECO:0000256" key="1">
    <source>
        <dbReference type="SAM" id="MobiDB-lite"/>
    </source>
</evidence>
<name>A0ABS1JIA2_9BURK</name>
<evidence type="ECO:0000313" key="2">
    <source>
        <dbReference type="EMBL" id="MBL0423540.1"/>
    </source>
</evidence>
<reference evidence="2 3" key="1">
    <citation type="journal article" date="2017" name="Int. J. Syst. Evol. Microbiol.">
        <title>Ramlibacter alkalitolerans sp. nov., alkali-tolerant bacterium isolated from soil of ginseng.</title>
        <authorList>
            <person name="Lee D.H."/>
            <person name="Cha C.J."/>
        </authorList>
    </citation>
    <scope>NUCLEOTIDE SEQUENCE [LARGE SCALE GENOMIC DNA]</scope>
    <source>
        <strain evidence="2 3">KACC 19305</strain>
    </source>
</reference>
<feature type="compositionally biased region" description="Basic and acidic residues" evidence="1">
    <location>
        <begin position="76"/>
        <end position="90"/>
    </location>
</feature>
<organism evidence="2 3">
    <name type="scientific">Ramlibacter alkalitolerans</name>
    <dbReference type="NCBI Taxonomy" id="2039631"/>
    <lineage>
        <taxon>Bacteria</taxon>
        <taxon>Pseudomonadati</taxon>
        <taxon>Pseudomonadota</taxon>
        <taxon>Betaproteobacteria</taxon>
        <taxon>Burkholderiales</taxon>
        <taxon>Comamonadaceae</taxon>
        <taxon>Ramlibacter</taxon>
    </lineage>
</organism>
<proteinExistence type="predicted"/>
<comment type="caution">
    <text evidence="2">The sequence shown here is derived from an EMBL/GenBank/DDBJ whole genome shotgun (WGS) entry which is preliminary data.</text>
</comment>
<accession>A0ABS1JIA2</accession>
<gene>
    <name evidence="2" type="ORF">JI746_00335</name>
</gene>
<feature type="region of interest" description="Disordered" evidence="1">
    <location>
        <begin position="76"/>
        <end position="117"/>
    </location>
</feature>
<evidence type="ECO:0000313" key="3">
    <source>
        <dbReference type="Proteomes" id="UP000622707"/>
    </source>
</evidence>
<dbReference type="Proteomes" id="UP000622707">
    <property type="component" value="Unassembled WGS sequence"/>
</dbReference>
<dbReference type="EMBL" id="JAEQND010000001">
    <property type="protein sequence ID" value="MBL0423540.1"/>
    <property type="molecule type" value="Genomic_DNA"/>
</dbReference>
<keyword evidence="3" id="KW-1185">Reference proteome</keyword>
<sequence>MAMLVLRLKVPIAAAQTAVRTNPGLLAAAWRRSFPLLAFIDALLKVSFLRSLLCNVLVSCINSIASSVPALIHQETDEHNRRAKYPDRGNRVQTKVPWGWGNPGGGENAPNSGARRPKLILGAT</sequence>
<protein>
    <submittedName>
        <fullName evidence="2">Uncharacterized protein</fullName>
    </submittedName>
</protein>